<dbReference type="InterPro" id="IPR001148">
    <property type="entry name" value="CA_dom"/>
</dbReference>
<evidence type="ECO:0000313" key="3">
    <source>
        <dbReference type="EMBL" id="UMM25819.1"/>
    </source>
</evidence>
<dbReference type="PROSITE" id="PS51144">
    <property type="entry name" value="ALPHA_CA_2"/>
    <property type="match status" value="1"/>
</dbReference>
<dbReference type="CDD" id="cd03121">
    <property type="entry name" value="alpha_CARP_X_XI_like"/>
    <property type="match status" value="1"/>
</dbReference>
<dbReference type="GO" id="GO:0008270">
    <property type="term" value="F:zinc ion binding"/>
    <property type="evidence" value="ECO:0007669"/>
    <property type="project" value="InterPro"/>
</dbReference>
<comment type="similarity">
    <text evidence="1">Belongs to the alpha-carbonic anhydrase family.</text>
</comment>
<sequence length="362" mass="41768">MSKFLKRRGKSITRSPMRFFECSCSPFPSQLSSFLTHLLILYTLSSSVEASSRNNYQWSYDSDVFGGPDFWGLVEKDWWMCRKGRLQSPIDIQPDRLLFDASVKPVRLDKLPVLSEFVNTGQMVRIRIGYSTKKPSVNITNGPLYGYRYRVQRIDFHMGRGKENGSEHTINGRRFPMEVQLVAFNTDLYPNFTAASKSPHGIAILSVLVDFGAQTNQELTKLTIATASISYKDQRVQMADFEPWRLLPFTRDIITYEGSLTSPGCHETVTWIILNQPIFITREHFEEWSHLYHTMEGAEKVPVAPNYRKIQETNNRLVRTNIQHKMSYNCNVSVNKIHYRANHVAPKAAPQHSTRRHNNPFV</sequence>
<dbReference type="InterPro" id="IPR023561">
    <property type="entry name" value="Carbonic_anhydrase_a-class"/>
</dbReference>
<dbReference type="Pfam" id="PF00194">
    <property type="entry name" value="Carb_anhydrase"/>
    <property type="match status" value="1"/>
</dbReference>
<evidence type="ECO:0000313" key="4">
    <source>
        <dbReference type="Proteomes" id="UP000829354"/>
    </source>
</evidence>
<keyword evidence="4" id="KW-1185">Reference proteome</keyword>
<feature type="domain" description="Alpha-carbonic anhydrase" evidence="2">
    <location>
        <begin position="56"/>
        <end position="322"/>
    </location>
</feature>
<dbReference type="Proteomes" id="UP000829354">
    <property type="component" value="Chromosome III"/>
</dbReference>
<evidence type="ECO:0000259" key="2">
    <source>
        <dbReference type="PROSITE" id="PS51144"/>
    </source>
</evidence>
<dbReference type="SUPFAM" id="SSF51069">
    <property type="entry name" value="Carbonic anhydrase"/>
    <property type="match status" value="1"/>
</dbReference>
<name>A0AAE9ENH5_CAEBR</name>
<dbReference type="SMART" id="SM01057">
    <property type="entry name" value="Carb_anhydrase"/>
    <property type="match status" value="1"/>
</dbReference>
<dbReference type="GO" id="GO:0004089">
    <property type="term" value="F:carbonate dehydratase activity"/>
    <property type="evidence" value="ECO:0007669"/>
    <property type="project" value="InterPro"/>
</dbReference>
<dbReference type="PANTHER" id="PTHR18952:SF258">
    <property type="entry name" value="CARBONIC ANHYDRASE-LIKE PROTEIN 1-RELATED"/>
    <property type="match status" value="1"/>
</dbReference>
<dbReference type="PANTHER" id="PTHR18952">
    <property type="entry name" value="CARBONIC ANHYDRASE"/>
    <property type="match status" value="1"/>
</dbReference>
<organism evidence="3 4">
    <name type="scientific">Caenorhabditis briggsae</name>
    <dbReference type="NCBI Taxonomy" id="6238"/>
    <lineage>
        <taxon>Eukaryota</taxon>
        <taxon>Metazoa</taxon>
        <taxon>Ecdysozoa</taxon>
        <taxon>Nematoda</taxon>
        <taxon>Chromadorea</taxon>
        <taxon>Rhabditida</taxon>
        <taxon>Rhabditina</taxon>
        <taxon>Rhabditomorpha</taxon>
        <taxon>Rhabditoidea</taxon>
        <taxon>Rhabditidae</taxon>
        <taxon>Peloderinae</taxon>
        <taxon>Caenorhabditis</taxon>
    </lineage>
</organism>
<dbReference type="InterPro" id="IPR036398">
    <property type="entry name" value="CA_dom_sf"/>
</dbReference>
<dbReference type="Gene3D" id="3.10.200.10">
    <property type="entry name" value="Alpha carbonic anhydrase"/>
    <property type="match status" value="1"/>
</dbReference>
<evidence type="ECO:0000256" key="1">
    <source>
        <dbReference type="ARBA" id="ARBA00010718"/>
    </source>
</evidence>
<dbReference type="InterPro" id="IPR041878">
    <property type="entry name" value="Alpha_CARP_X/XI"/>
</dbReference>
<dbReference type="EMBL" id="CP092622">
    <property type="protein sequence ID" value="UMM25819.1"/>
    <property type="molecule type" value="Genomic_DNA"/>
</dbReference>
<protein>
    <recommendedName>
        <fullName evidence="2">Alpha-carbonic anhydrase domain-containing protein</fullName>
    </recommendedName>
</protein>
<dbReference type="AlphaFoldDB" id="A0AAE9ENH5"/>
<gene>
    <name evidence="3" type="ORF">L5515_005482</name>
</gene>
<accession>A0AAE9ENH5</accession>
<reference evidence="3 4" key="1">
    <citation type="submission" date="2022-04" db="EMBL/GenBank/DDBJ databases">
        <title>Chromosome-level reference genomes for two strains of Caenorhabditis briggsae: an improved platform for comparative genomics.</title>
        <authorList>
            <person name="Stevens L."/>
            <person name="Andersen E."/>
        </authorList>
    </citation>
    <scope>NUCLEOTIDE SEQUENCE [LARGE SCALE GENOMIC DNA]</scope>
    <source>
        <strain evidence="3">VX34</strain>
        <tissue evidence="3">Whole-organism</tissue>
    </source>
</reference>
<proteinExistence type="inferred from homology"/>